<dbReference type="Gene3D" id="3.40.50.1010">
    <property type="entry name" value="5'-nuclease"/>
    <property type="match status" value="1"/>
</dbReference>
<protein>
    <submittedName>
        <fullName evidence="6">Type II toxin-antitoxin system VapC family toxin</fullName>
    </submittedName>
</protein>
<evidence type="ECO:0000256" key="4">
    <source>
        <dbReference type="ARBA" id="ARBA00022842"/>
    </source>
</evidence>
<dbReference type="CDD" id="cd09874">
    <property type="entry name" value="PIN_MT3492-like"/>
    <property type="match status" value="1"/>
</dbReference>
<comment type="caution">
    <text evidence="6">The sequence shown here is derived from an EMBL/GenBank/DDBJ whole genome shotgun (WGS) entry which is preliminary data.</text>
</comment>
<dbReference type="Pfam" id="PF01850">
    <property type="entry name" value="PIN"/>
    <property type="match status" value="1"/>
</dbReference>
<keyword evidence="7" id="KW-1185">Reference proteome</keyword>
<keyword evidence="4" id="KW-0460">Magnesium</keyword>
<keyword evidence="2" id="KW-0479">Metal-binding</keyword>
<dbReference type="InterPro" id="IPR029060">
    <property type="entry name" value="PIN-like_dom_sf"/>
</dbReference>
<reference evidence="7" key="1">
    <citation type="submission" date="2023-07" db="EMBL/GenBank/DDBJ databases">
        <title>30 novel species of actinomycetes from the DSMZ collection.</title>
        <authorList>
            <person name="Nouioui I."/>
        </authorList>
    </citation>
    <scope>NUCLEOTIDE SEQUENCE [LARGE SCALE GENOMIC DNA]</scope>
    <source>
        <strain evidence="7">DSM 44399</strain>
    </source>
</reference>
<feature type="domain" description="PIN" evidence="5">
    <location>
        <begin position="3"/>
        <end position="137"/>
    </location>
</feature>
<evidence type="ECO:0000256" key="3">
    <source>
        <dbReference type="ARBA" id="ARBA00022801"/>
    </source>
</evidence>
<name>A0ABU2JCI7_9ACTN</name>
<dbReference type="Proteomes" id="UP001183176">
    <property type="component" value="Unassembled WGS sequence"/>
</dbReference>
<dbReference type="RefSeq" id="WP_311423336.1">
    <property type="nucleotide sequence ID" value="NZ_JAVREH010000014.1"/>
</dbReference>
<keyword evidence="1" id="KW-0540">Nuclease</keyword>
<evidence type="ECO:0000259" key="5">
    <source>
        <dbReference type="Pfam" id="PF01850"/>
    </source>
</evidence>
<organism evidence="6 7">
    <name type="scientific">Jatrophihabitans lederbergiae</name>
    <dbReference type="NCBI Taxonomy" id="3075547"/>
    <lineage>
        <taxon>Bacteria</taxon>
        <taxon>Bacillati</taxon>
        <taxon>Actinomycetota</taxon>
        <taxon>Actinomycetes</taxon>
        <taxon>Jatrophihabitantales</taxon>
        <taxon>Jatrophihabitantaceae</taxon>
        <taxon>Jatrophihabitans</taxon>
    </lineage>
</organism>
<keyword evidence="3" id="KW-0378">Hydrolase</keyword>
<evidence type="ECO:0000256" key="2">
    <source>
        <dbReference type="ARBA" id="ARBA00022723"/>
    </source>
</evidence>
<dbReference type="InterPro" id="IPR002716">
    <property type="entry name" value="PIN_dom"/>
</dbReference>
<gene>
    <name evidence="6" type="ORF">RM423_12375</name>
</gene>
<evidence type="ECO:0000313" key="7">
    <source>
        <dbReference type="Proteomes" id="UP001183176"/>
    </source>
</evidence>
<accession>A0ABU2JCI7</accession>
<evidence type="ECO:0000313" key="6">
    <source>
        <dbReference type="EMBL" id="MDT0262189.1"/>
    </source>
</evidence>
<evidence type="ECO:0000256" key="1">
    <source>
        <dbReference type="ARBA" id="ARBA00022722"/>
    </source>
</evidence>
<sequence length="147" mass="15696">MIIYIDTSALGCVYLGDQSDSTELTRVVYEGDRPVITSELTDVEIASKLARASRDGVIDSVTASGLLDRYAADTSDTGPLGVVALDSDTIALAQRYVLSTPLRTLDAIHLAACARFGESTPDEVRLLSRDNRQNEAAYALGIALAED</sequence>
<dbReference type="SUPFAM" id="SSF88723">
    <property type="entry name" value="PIN domain-like"/>
    <property type="match status" value="1"/>
</dbReference>
<proteinExistence type="predicted"/>
<dbReference type="EMBL" id="JAVREH010000014">
    <property type="protein sequence ID" value="MDT0262189.1"/>
    <property type="molecule type" value="Genomic_DNA"/>
</dbReference>